<dbReference type="InterPro" id="IPR005501">
    <property type="entry name" value="LamB/YcsF/PxpA-like"/>
</dbReference>
<proteinExistence type="predicted"/>
<dbReference type="Pfam" id="PF03746">
    <property type="entry name" value="LamB_YcsF"/>
    <property type="match status" value="1"/>
</dbReference>
<dbReference type="PANTHER" id="PTHR30292:SF0">
    <property type="entry name" value="5-OXOPROLINASE SUBUNIT A"/>
    <property type="match status" value="1"/>
</dbReference>
<dbReference type="STRING" id="584787.GCA_001247655_02324"/>
<protein>
    <submittedName>
        <fullName evidence="1">UPF0271 protein</fullName>
    </submittedName>
</protein>
<dbReference type="GO" id="GO:0005975">
    <property type="term" value="P:carbohydrate metabolic process"/>
    <property type="evidence" value="ECO:0007669"/>
    <property type="project" value="InterPro"/>
</dbReference>
<dbReference type="InterPro" id="IPR011330">
    <property type="entry name" value="Glyco_hydro/deAcase_b/a-brl"/>
</dbReference>
<organism evidence="1 2">
    <name type="scientific">Gallaecimonas pentaromativorans</name>
    <dbReference type="NCBI Taxonomy" id="584787"/>
    <lineage>
        <taxon>Bacteria</taxon>
        <taxon>Pseudomonadati</taxon>
        <taxon>Pseudomonadota</taxon>
        <taxon>Gammaproteobacteria</taxon>
        <taxon>Enterobacterales</taxon>
        <taxon>Gallaecimonadaceae</taxon>
        <taxon>Gallaecimonas</taxon>
    </lineage>
</organism>
<dbReference type="EMBL" id="RJUL01000002">
    <property type="protein sequence ID" value="ROQ30002.1"/>
    <property type="molecule type" value="Genomic_DNA"/>
</dbReference>
<evidence type="ECO:0000313" key="1">
    <source>
        <dbReference type="EMBL" id="ROQ30002.1"/>
    </source>
</evidence>
<dbReference type="AlphaFoldDB" id="A0A3N1PEX2"/>
<dbReference type="Gene3D" id="3.20.20.370">
    <property type="entry name" value="Glycoside hydrolase/deacetylase"/>
    <property type="match status" value="1"/>
</dbReference>
<keyword evidence="2" id="KW-1185">Reference proteome</keyword>
<dbReference type="SUPFAM" id="SSF88713">
    <property type="entry name" value="Glycoside hydrolase/deacetylase"/>
    <property type="match status" value="1"/>
</dbReference>
<sequence length="246" mass="25794">MQRIDFNADLGEGAPFDRELMALVSSANISCGFHAGDVALSARTIDLALEHNVAIGAHPSFDDKANFGRTPMALSPNAVFDLVLYQCGAIKALVEARGGVLHHVKPHGALYNQAAQDADLAGAIAKAVKALDPKLKLYGLAGSLSLQAAQNIGLESVSEVFADRRYLSDGSLMPRSQPGAVLSDDDEVQAQVLAMVQRGEVIAANGQPVALAAQTLCLHGDNAHALSLAKRLHQRLGALGIHIEAP</sequence>
<dbReference type="PANTHER" id="PTHR30292">
    <property type="entry name" value="UNCHARACTERIZED PROTEIN YBGL-RELATED"/>
    <property type="match status" value="1"/>
</dbReference>
<comment type="caution">
    <text evidence="1">The sequence shown here is derived from an EMBL/GenBank/DDBJ whole genome shotgun (WGS) entry which is preliminary data.</text>
</comment>
<dbReference type="NCBIfam" id="NF003816">
    <property type="entry name" value="PRK05406.1-5"/>
    <property type="match status" value="1"/>
</dbReference>
<accession>A0A3N1PEX2</accession>
<gene>
    <name evidence="1" type="ORF">EDC28_102381</name>
</gene>
<dbReference type="Proteomes" id="UP000268033">
    <property type="component" value="Unassembled WGS sequence"/>
</dbReference>
<name>A0A3N1PEX2_9GAMM</name>
<dbReference type="NCBIfam" id="NF003814">
    <property type="entry name" value="PRK05406.1-3"/>
    <property type="match status" value="1"/>
</dbReference>
<reference evidence="1 2" key="1">
    <citation type="submission" date="2018-11" db="EMBL/GenBank/DDBJ databases">
        <title>Genomic Encyclopedia of Type Strains, Phase IV (KMG-IV): sequencing the most valuable type-strain genomes for metagenomic binning, comparative biology and taxonomic classification.</title>
        <authorList>
            <person name="Goeker M."/>
        </authorList>
    </citation>
    <scope>NUCLEOTIDE SEQUENCE [LARGE SCALE GENOMIC DNA]</scope>
    <source>
        <strain evidence="1 2">DSM 21945</strain>
    </source>
</reference>
<evidence type="ECO:0000313" key="2">
    <source>
        <dbReference type="Proteomes" id="UP000268033"/>
    </source>
</evidence>